<reference evidence="2" key="1">
    <citation type="submission" date="2022-11" db="EMBL/GenBank/DDBJ databases">
        <authorList>
            <person name="Petersen C."/>
        </authorList>
    </citation>
    <scope>NUCLEOTIDE SEQUENCE</scope>
    <source>
        <strain evidence="2">IBT 30761</strain>
    </source>
</reference>
<dbReference type="Gene3D" id="3.20.20.80">
    <property type="entry name" value="Glycosidases"/>
    <property type="match status" value="1"/>
</dbReference>
<dbReference type="SUPFAM" id="SSF51445">
    <property type="entry name" value="(Trans)glycosidases"/>
    <property type="match status" value="1"/>
</dbReference>
<keyword evidence="1" id="KW-0732">Signal</keyword>
<dbReference type="OrthoDB" id="3445803at2759"/>
<dbReference type="RefSeq" id="XP_056478360.1">
    <property type="nucleotide sequence ID" value="XM_056615388.1"/>
</dbReference>
<name>A0A9W9KKM8_9EURO</name>
<dbReference type="Proteomes" id="UP001149074">
    <property type="component" value="Unassembled WGS sequence"/>
</dbReference>
<dbReference type="AlphaFoldDB" id="A0A9W9KKM8"/>
<proteinExistence type="predicted"/>
<feature type="signal peptide" evidence="1">
    <location>
        <begin position="1"/>
        <end position="18"/>
    </location>
</feature>
<dbReference type="InterPro" id="IPR017853">
    <property type="entry name" value="GH"/>
</dbReference>
<gene>
    <name evidence="2" type="ORF">N7532_002894</name>
</gene>
<dbReference type="GeneID" id="81354367"/>
<feature type="chain" id="PRO_5040900061" description="Glycoside hydrolase family 39 protein" evidence="1">
    <location>
        <begin position="19"/>
        <end position="457"/>
    </location>
</feature>
<comment type="caution">
    <text evidence="2">The sequence shown here is derived from an EMBL/GenBank/DDBJ whole genome shotgun (WGS) entry which is preliminary data.</text>
</comment>
<evidence type="ECO:0008006" key="4">
    <source>
        <dbReference type="Google" id="ProtNLM"/>
    </source>
</evidence>
<reference evidence="2" key="2">
    <citation type="journal article" date="2023" name="IMA Fungus">
        <title>Comparative genomic study of the Penicillium genus elucidates a diverse pangenome and 15 lateral gene transfer events.</title>
        <authorList>
            <person name="Petersen C."/>
            <person name="Sorensen T."/>
            <person name="Nielsen M.R."/>
            <person name="Sondergaard T.E."/>
            <person name="Sorensen J.L."/>
            <person name="Fitzpatrick D.A."/>
            <person name="Frisvad J.C."/>
            <person name="Nielsen K.L."/>
        </authorList>
    </citation>
    <scope>NUCLEOTIDE SEQUENCE</scope>
    <source>
        <strain evidence="2">IBT 30761</strain>
    </source>
</reference>
<sequence>MFVLGFTAVLLATGLVRADNITATVNLAVSKGDPVHWASGVIYGIPDTLDQIPDHWYTDIGFRYGRSGGAQLEAPARGWIWGEEEYKGRLESTLSNYKTCRRYGADFILLPHDIWGTDHANDSTVWPGDNGDWADYDNFIKRLMADLKVNDALDGLVWDIWNEPDISIFWKRSQQQWIDLYIRTHKLLREDGDYDRVEISGPSLAFRPVSDNTWWTDWLAQIAGNDTVPEQYSYHLEGETDEWDNDLQNTNGTLEELLKTYNLPTRQININEYANANEQIPAGAAWWISRLERYEAYGLRGNWLGGWNLHDLLANLLTKKSDPLDYNARDYASGPEYQVYKYYNLNMTGSRVETSGTGDRLFDVYATVDSGKVRILSGARITTGNWQITVQGLTSIGLPSAGSIDIQTWGFAGTDVYAEVDAPSDRGIVSHEYSDGVLTFPIYQTDASTAWAFEFNV</sequence>
<keyword evidence="3" id="KW-1185">Reference proteome</keyword>
<accession>A0A9W9KKM8</accession>
<evidence type="ECO:0000313" key="3">
    <source>
        <dbReference type="Proteomes" id="UP001149074"/>
    </source>
</evidence>
<evidence type="ECO:0000313" key="2">
    <source>
        <dbReference type="EMBL" id="KAJ5110249.1"/>
    </source>
</evidence>
<protein>
    <recommendedName>
        <fullName evidence="4">Glycoside hydrolase family 39 protein</fullName>
    </recommendedName>
</protein>
<organism evidence="2 3">
    <name type="scientific">Penicillium argentinense</name>
    <dbReference type="NCBI Taxonomy" id="1131581"/>
    <lineage>
        <taxon>Eukaryota</taxon>
        <taxon>Fungi</taxon>
        <taxon>Dikarya</taxon>
        <taxon>Ascomycota</taxon>
        <taxon>Pezizomycotina</taxon>
        <taxon>Eurotiomycetes</taxon>
        <taxon>Eurotiomycetidae</taxon>
        <taxon>Eurotiales</taxon>
        <taxon>Aspergillaceae</taxon>
        <taxon>Penicillium</taxon>
    </lineage>
</organism>
<dbReference type="EMBL" id="JAPQKI010000003">
    <property type="protein sequence ID" value="KAJ5110249.1"/>
    <property type="molecule type" value="Genomic_DNA"/>
</dbReference>
<evidence type="ECO:0000256" key="1">
    <source>
        <dbReference type="SAM" id="SignalP"/>
    </source>
</evidence>